<accession>A0A072TYU2</accession>
<proteinExistence type="predicted"/>
<name>A0A072TYU2_MEDTR</name>
<keyword evidence="3" id="KW-1185">Reference proteome</keyword>
<evidence type="ECO:0000313" key="1">
    <source>
        <dbReference type="EMBL" id="KEH22336.1"/>
    </source>
</evidence>
<sequence>MTPSTKSCAQIGRSSPMGNLTIEEARYRNSLITFSRVISRSSSLTPFSYFLSLSSTNSEMYSGVQGFKLMKNSKHFGTNCYF</sequence>
<reference evidence="2" key="3">
    <citation type="submission" date="2015-04" db="UniProtKB">
        <authorList>
            <consortium name="EnsemblPlants"/>
        </authorList>
    </citation>
    <scope>IDENTIFICATION</scope>
    <source>
        <strain evidence="2">cv. Jemalong A17</strain>
    </source>
</reference>
<gene>
    <name evidence="1" type="ordered locus">MTR_7g039670</name>
</gene>
<dbReference type="EnsemblPlants" id="KEH22336">
    <property type="protein sequence ID" value="KEH22336"/>
    <property type="gene ID" value="MTR_7g039670"/>
</dbReference>
<protein>
    <submittedName>
        <fullName evidence="1 2">Uncharacterized protein</fullName>
    </submittedName>
</protein>
<evidence type="ECO:0000313" key="3">
    <source>
        <dbReference type="Proteomes" id="UP000002051"/>
    </source>
</evidence>
<evidence type="ECO:0000313" key="2">
    <source>
        <dbReference type="EnsemblPlants" id="KEH22336"/>
    </source>
</evidence>
<dbReference type="EMBL" id="CM001223">
    <property type="protein sequence ID" value="KEH22336.1"/>
    <property type="molecule type" value="Genomic_DNA"/>
</dbReference>
<organism evidence="1 3">
    <name type="scientific">Medicago truncatula</name>
    <name type="common">Barrel medic</name>
    <name type="synonym">Medicago tribuloides</name>
    <dbReference type="NCBI Taxonomy" id="3880"/>
    <lineage>
        <taxon>Eukaryota</taxon>
        <taxon>Viridiplantae</taxon>
        <taxon>Streptophyta</taxon>
        <taxon>Embryophyta</taxon>
        <taxon>Tracheophyta</taxon>
        <taxon>Spermatophyta</taxon>
        <taxon>Magnoliopsida</taxon>
        <taxon>eudicotyledons</taxon>
        <taxon>Gunneridae</taxon>
        <taxon>Pentapetalae</taxon>
        <taxon>rosids</taxon>
        <taxon>fabids</taxon>
        <taxon>Fabales</taxon>
        <taxon>Fabaceae</taxon>
        <taxon>Papilionoideae</taxon>
        <taxon>50 kb inversion clade</taxon>
        <taxon>NPAAA clade</taxon>
        <taxon>Hologalegina</taxon>
        <taxon>IRL clade</taxon>
        <taxon>Trifolieae</taxon>
        <taxon>Medicago</taxon>
    </lineage>
</organism>
<dbReference type="AlphaFoldDB" id="A0A072TYU2"/>
<dbReference type="HOGENOM" id="CLU_2561827_0_0_1"/>
<dbReference type="Proteomes" id="UP000002051">
    <property type="component" value="Unassembled WGS sequence"/>
</dbReference>
<reference evidence="1 3" key="2">
    <citation type="journal article" date="2014" name="BMC Genomics">
        <title>An improved genome release (version Mt4.0) for the model legume Medicago truncatula.</title>
        <authorList>
            <person name="Tang H."/>
            <person name="Krishnakumar V."/>
            <person name="Bidwell S."/>
            <person name="Rosen B."/>
            <person name="Chan A."/>
            <person name="Zhou S."/>
            <person name="Gentzbittel L."/>
            <person name="Childs K.L."/>
            <person name="Yandell M."/>
            <person name="Gundlach H."/>
            <person name="Mayer K.F."/>
            <person name="Schwartz D.C."/>
            <person name="Town C.D."/>
        </authorList>
    </citation>
    <scope>GENOME REANNOTATION</scope>
    <source>
        <strain evidence="1">A17</strain>
        <strain evidence="2 3">cv. Jemalong A17</strain>
    </source>
</reference>
<reference evidence="1 3" key="1">
    <citation type="journal article" date="2011" name="Nature">
        <title>The Medicago genome provides insight into the evolution of rhizobial symbioses.</title>
        <authorList>
            <person name="Young N.D."/>
            <person name="Debelle F."/>
            <person name="Oldroyd G.E."/>
            <person name="Geurts R."/>
            <person name="Cannon S.B."/>
            <person name="Udvardi M.K."/>
            <person name="Benedito V.A."/>
            <person name="Mayer K.F."/>
            <person name="Gouzy J."/>
            <person name="Schoof H."/>
            <person name="Van de Peer Y."/>
            <person name="Proost S."/>
            <person name="Cook D.R."/>
            <person name="Meyers B.C."/>
            <person name="Spannagl M."/>
            <person name="Cheung F."/>
            <person name="De Mita S."/>
            <person name="Krishnakumar V."/>
            <person name="Gundlach H."/>
            <person name="Zhou S."/>
            <person name="Mudge J."/>
            <person name="Bharti A.K."/>
            <person name="Murray J.D."/>
            <person name="Naoumkina M.A."/>
            <person name="Rosen B."/>
            <person name="Silverstein K.A."/>
            <person name="Tang H."/>
            <person name="Rombauts S."/>
            <person name="Zhao P.X."/>
            <person name="Zhou P."/>
            <person name="Barbe V."/>
            <person name="Bardou P."/>
            <person name="Bechner M."/>
            <person name="Bellec A."/>
            <person name="Berger A."/>
            <person name="Berges H."/>
            <person name="Bidwell S."/>
            <person name="Bisseling T."/>
            <person name="Choisne N."/>
            <person name="Couloux A."/>
            <person name="Denny R."/>
            <person name="Deshpande S."/>
            <person name="Dai X."/>
            <person name="Doyle J.J."/>
            <person name="Dudez A.M."/>
            <person name="Farmer A.D."/>
            <person name="Fouteau S."/>
            <person name="Franken C."/>
            <person name="Gibelin C."/>
            <person name="Gish J."/>
            <person name="Goldstein S."/>
            <person name="Gonzalez A.J."/>
            <person name="Green P.J."/>
            <person name="Hallab A."/>
            <person name="Hartog M."/>
            <person name="Hua A."/>
            <person name="Humphray S.J."/>
            <person name="Jeong D.H."/>
            <person name="Jing Y."/>
            <person name="Jocker A."/>
            <person name="Kenton S.M."/>
            <person name="Kim D.J."/>
            <person name="Klee K."/>
            <person name="Lai H."/>
            <person name="Lang C."/>
            <person name="Lin S."/>
            <person name="Macmil S.L."/>
            <person name="Magdelenat G."/>
            <person name="Matthews L."/>
            <person name="McCorrison J."/>
            <person name="Monaghan E.L."/>
            <person name="Mun J.H."/>
            <person name="Najar F.Z."/>
            <person name="Nicholson C."/>
            <person name="Noirot C."/>
            <person name="O'Bleness M."/>
            <person name="Paule C.R."/>
            <person name="Poulain J."/>
            <person name="Prion F."/>
            <person name="Qin B."/>
            <person name="Qu C."/>
            <person name="Retzel E.F."/>
            <person name="Riddle C."/>
            <person name="Sallet E."/>
            <person name="Samain S."/>
            <person name="Samson N."/>
            <person name="Sanders I."/>
            <person name="Saurat O."/>
            <person name="Scarpelli C."/>
            <person name="Schiex T."/>
            <person name="Segurens B."/>
            <person name="Severin A.J."/>
            <person name="Sherrier D.J."/>
            <person name="Shi R."/>
            <person name="Sims S."/>
            <person name="Singer S.R."/>
            <person name="Sinharoy S."/>
            <person name="Sterck L."/>
            <person name="Viollet A."/>
            <person name="Wang B.B."/>
            <person name="Wang K."/>
            <person name="Wang M."/>
            <person name="Wang X."/>
            <person name="Warfsmann J."/>
            <person name="Weissenbach J."/>
            <person name="White D.D."/>
            <person name="White J.D."/>
            <person name="Wiley G.B."/>
            <person name="Wincker P."/>
            <person name="Xing Y."/>
            <person name="Yang L."/>
            <person name="Yao Z."/>
            <person name="Ying F."/>
            <person name="Zhai J."/>
            <person name="Zhou L."/>
            <person name="Zuber A."/>
            <person name="Denarie J."/>
            <person name="Dixon R.A."/>
            <person name="May G.D."/>
            <person name="Schwartz D.C."/>
            <person name="Rogers J."/>
            <person name="Quetier F."/>
            <person name="Town C.D."/>
            <person name="Roe B.A."/>
        </authorList>
    </citation>
    <scope>NUCLEOTIDE SEQUENCE [LARGE SCALE GENOMIC DNA]</scope>
    <source>
        <strain evidence="1">A17</strain>
        <strain evidence="2 3">cv. Jemalong A17</strain>
    </source>
</reference>